<dbReference type="EMBL" id="JARGDL010000023">
    <property type="protein sequence ID" value="MDF1612979.1"/>
    <property type="molecule type" value="Genomic_DNA"/>
</dbReference>
<proteinExistence type="predicted"/>
<organism evidence="1 2">
    <name type="scientific">Stygiobacter electus</name>
    <dbReference type="NCBI Taxonomy" id="3032292"/>
    <lineage>
        <taxon>Bacteria</taxon>
        <taxon>Pseudomonadati</taxon>
        <taxon>Ignavibacteriota</taxon>
        <taxon>Ignavibacteria</taxon>
        <taxon>Ignavibacteriales</taxon>
        <taxon>Melioribacteraceae</taxon>
        <taxon>Stygiobacter</taxon>
    </lineage>
</organism>
<comment type="caution">
    <text evidence="1">The sequence shown here is derived from an EMBL/GenBank/DDBJ whole genome shotgun (WGS) entry which is preliminary data.</text>
</comment>
<evidence type="ECO:0000313" key="1">
    <source>
        <dbReference type="EMBL" id="MDF1612979.1"/>
    </source>
</evidence>
<dbReference type="RefSeq" id="WP_321536750.1">
    <property type="nucleotide sequence ID" value="NZ_JARGDL010000023.1"/>
</dbReference>
<accession>A0AAE3P264</accession>
<dbReference type="Proteomes" id="UP001221302">
    <property type="component" value="Unassembled WGS sequence"/>
</dbReference>
<sequence>MAKQQTFGDKAKKVKSTNVNVKVIKTVKSANGSYKFQEKFVKLDDISKINTIN</sequence>
<keyword evidence="2" id="KW-1185">Reference proteome</keyword>
<dbReference type="AlphaFoldDB" id="A0AAE3P264"/>
<protein>
    <submittedName>
        <fullName evidence="1">DUF4295 family protein</fullName>
    </submittedName>
</protein>
<evidence type="ECO:0000313" key="2">
    <source>
        <dbReference type="Proteomes" id="UP001221302"/>
    </source>
</evidence>
<gene>
    <name evidence="1" type="ORF">P0M35_12510</name>
</gene>
<reference evidence="1" key="1">
    <citation type="submission" date="2023-03" db="EMBL/GenBank/DDBJ databases">
        <title>Stygiobacter electus gen. nov., sp. nov., facultatively anaerobic thermotolerant bacterium of the class Ignavibacteria from a well of Yessentuki mineral water deposit.</title>
        <authorList>
            <person name="Podosokorskaya O.A."/>
            <person name="Elcheninov A.G."/>
            <person name="Petrova N.F."/>
            <person name="Zavarzina D.G."/>
            <person name="Kublanov I.V."/>
            <person name="Merkel A.Y."/>
        </authorList>
    </citation>
    <scope>NUCLEOTIDE SEQUENCE</scope>
    <source>
        <strain evidence="1">09-Me</strain>
    </source>
</reference>
<name>A0AAE3P264_9BACT</name>